<dbReference type="Proteomes" id="UP000703269">
    <property type="component" value="Unassembled WGS sequence"/>
</dbReference>
<reference evidence="7 8" key="1">
    <citation type="submission" date="2021-08" db="EMBL/GenBank/DDBJ databases">
        <title>Draft Genome Sequence of Phanerochaete sordida strain YK-624.</title>
        <authorList>
            <person name="Mori T."/>
            <person name="Dohra H."/>
            <person name="Suzuki T."/>
            <person name="Kawagishi H."/>
            <person name="Hirai H."/>
        </authorList>
    </citation>
    <scope>NUCLEOTIDE SEQUENCE [LARGE SCALE GENOMIC DNA]</scope>
    <source>
        <strain evidence="7 8">YK-624</strain>
    </source>
</reference>
<evidence type="ECO:0000313" key="8">
    <source>
        <dbReference type="Proteomes" id="UP000703269"/>
    </source>
</evidence>
<feature type="coiled-coil region" evidence="4">
    <location>
        <begin position="471"/>
        <end position="519"/>
    </location>
</feature>
<evidence type="ECO:0000313" key="7">
    <source>
        <dbReference type="EMBL" id="GJE87507.1"/>
    </source>
</evidence>
<evidence type="ECO:0000256" key="1">
    <source>
        <dbReference type="ARBA" id="ARBA00010171"/>
    </source>
</evidence>
<evidence type="ECO:0000256" key="4">
    <source>
        <dbReference type="SAM" id="Coils"/>
    </source>
</evidence>
<feature type="region of interest" description="Disordered" evidence="5">
    <location>
        <begin position="1"/>
        <end position="111"/>
    </location>
</feature>
<dbReference type="PANTHER" id="PTHR45916">
    <property type="entry name" value="STRUCTURAL MAINTENANCE OF CHROMOSOMES PROTEIN 5"/>
    <property type="match status" value="1"/>
</dbReference>
<dbReference type="Gene3D" id="3.40.50.300">
    <property type="entry name" value="P-loop containing nucleotide triphosphate hydrolases"/>
    <property type="match status" value="2"/>
</dbReference>
<dbReference type="OrthoDB" id="10254973at2759"/>
<feature type="compositionally biased region" description="Polar residues" evidence="5">
    <location>
        <begin position="1"/>
        <end position="12"/>
    </location>
</feature>
<keyword evidence="3 4" id="KW-0175">Coiled coil</keyword>
<sequence length="1170" mass="134006">MVRKATSPSSAGSHKENAGVAAREQTKAAKNRGGRRAGRVESDDEEDGPEPAQDHDENAEDEGGEEDEDEEDGEGSPKGRKRARVNTEGDARPVDLKGKGKAEPKTLPRDEDGFLPGSIVRVQLRNFVTYDYVEFTPGPYLNMILGPNGTGKSSIACAICLGLNFPPSVLGRAAELNSFVKLGQKDGHIEIELKGAKGKPNLVIKRTLSAHSKVNSFTINGEPASGKEINSRMQELNVQVNNLCSFLPQDKVAEFARMNPQQLLKETQRAAGNANLSAWHETLTEAGKEYKQMKERLDDDRAQLKTMEERNANLERDVKKYEERQRIESEIHFLELLLPFKEYIAAKDLYDIARARQRKLHERVKKLKAKNEPILSKQRKLQEDQARLEKDRDRRKLAAKAKFGTMRAKWDENTKLEQSAEDLKTKLDNIKKDERTRVKKIQDLQKMLGVLQEKLNNPPEFEDVDQLASQISAFKAEGRAIQSKLDELQQKLRDQVEEQVKYKREADEYRSRLQQLDNADAQKLDSLVRWHRDTGETVKWLRENQHRFKMPILEPPMLSCTVPNRQFVNSVEALFGPNDLQCFVAQCEEDYRLLNRLVADTGEALGRRARINSWFRDPHQISPPPVSSEQLRELGFDGYALDFVQCPDGIKWYLQSVMQLHRAAICLDPRRVDPQRAMDALSRDGNVTYLVGNVTNQVRRSRYGKRLAQNSTREFGEARRLVAAAVDPSVKENFERSMREAREKAKSYDETINDIHQEESQRRKEYGDVKKKWEALTAVKEKSQQEQVKFQRLGHTIKQKEDELKRLQNAPSPEAERAKLKQQLLKIAQRRVQIVMEYQKNIRQVIEENTEMVRTGLQFLQISANRREIERLCEERTAELNKAQEEWKQAYEVYMNAKADVVDRMDASKAKLDAAGEETRQRFLELEESGKKDDRTVEVLHHELGTLRAQLDMNMQTNAGVVEQFRKRQAEIATLTETIAEREEKLEKAETRIQRTRALWEPALRDLVDSIGERFSAAFDRIGCAGEVRIAEHEDFDRWAIDILVKFRDDEKLQLLTAERQSGGERSLTTILYLMSLTSHARAPFSLVDEINQGMDARAERAVHNSLVDVTCKVDAGQYFLITPKLLPDLNYHERMKVLCVNNGEWLPDEAVSGNLMGMIDTFVRTRGSA</sequence>
<accession>A0A9P3LB59</accession>
<name>A0A9P3LB59_9APHY</name>
<evidence type="ECO:0000256" key="2">
    <source>
        <dbReference type="ARBA" id="ARBA00018687"/>
    </source>
</evidence>
<dbReference type="AlphaFoldDB" id="A0A9P3LB59"/>
<evidence type="ECO:0000259" key="6">
    <source>
        <dbReference type="Pfam" id="PF13476"/>
    </source>
</evidence>
<feature type="coiled-coil region" evidence="4">
    <location>
        <begin position="283"/>
        <end position="370"/>
    </location>
</feature>
<dbReference type="SUPFAM" id="SSF52540">
    <property type="entry name" value="P-loop containing nucleoside triphosphate hydrolases"/>
    <property type="match status" value="2"/>
</dbReference>
<dbReference type="GO" id="GO:0030915">
    <property type="term" value="C:Smc5-Smc6 complex"/>
    <property type="evidence" value="ECO:0007669"/>
    <property type="project" value="TreeGrafter"/>
</dbReference>
<dbReference type="InterPro" id="IPR027417">
    <property type="entry name" value="P-loop_NTPase"/>
</dbReference>
<dbReference type="PANTHER" id="PTHR45916:SF1">
    <property type="entry name" value="STRUCTURAL MAINTENANCE OF CHROMOSOMES PROTEIN 5"/>
    <property type="match status" value="1"/>
</dbReference>
<proteinExistence type="inferred from homology"/>
<comment type="similarity">
    <text evidence="1">Belongs to the SMC family. SMC5 subfamily.</text>
</comment>
<feature type="domain" description="Rad50/SbcC-type AAA" evidence="6">
    <location>
        <begin position="121"/>
        <end position="324"/>
    </location>
</feature>
<dbReference type="GO" id="GO:0005634">
    <property type="term" value="C:nucleus"/>
    <property type="evidence" value="ECO:0007669"/>
    <property type="project" value="TreeGrafter"/>
</dbReference>
<evidence type="ECO:0000256" key="5">
    <source>
        <dbReference type="SAM" id="MobiDB-lite"/>
    </source>
</evidence>
<organism evidence="7 8">
    <name type="scientific">Phanerochaete sordida</name>
    <dbReference type="NCBI Taxonomy" id="48140"/>
    <lineage>
        <taxon>Eukaryota</taxon>
        <taxon>Fungi</taxon>
        <taxon>Dikarya</taxon>
        <taxon>Basidiomycota</taxon>
        <taxon>Agaricomycotina</taxon>
        <taxon>Agaricomycetes</taxon>
        <taxon>Polyporales</taxon>
        <taxon>Phanerochaetaceae</taxon>
        <taxon>Phanerochaete</taxon>
    </lineage>
</organism>
<dbReference type="GO" id="GO:0000724">
    <property type="term" value="P:double-strand break repair via homologous recombination"/>
    <property type="evidence" value="ECO:0007669"/>
    <property type="project" value="TreeGrafter"/>
</dbReference>
<feature type="compositionally biased region" description="Acidic residues" evidence="5">
    <location>
        <begin position="57"/>
        <end position="74"/>
    </location>
</feature>
<evidence type="ECO:0000256" key="3">
    <source>
        <dbReference type="ARBA" id="ARBA00023054"/>
    </source>
</evidence>
<dbReference type="EMBL" id="BPQB01000006">
    <property type="protein sequence ID" value="GJE87507.1"/>
    <property type="molecule type" value="Genomic_DNA"/>
</dbReference>
<feature type="coiled-coil region" evidence="4">
    <location>
        <begin position="731"/>
        <end position="758"/>
    </location>
</feature>
<feature type="compositionally biased region" description="Basic and acidic residues" evidence="5">
    <location>
        <begin position="85"/>
        <end position="111"/>
    </location>
</feature>
<protein>
    <recommendedName>
        <fullName evidence="2">Structural maintenance of chromosomes protein 5</fullName>
    </recommendedName>
</protein>
<dbReference type="Pfam" id="PF13476">
    <property type="entry name" value="AAA_23"/>
    <property type="match status" value="1"/>
</dbReference>
<dbReference type="GO" id="GO:0003697">
    <property type="term" value="F:single-stranded DNA binding"/>
    <property type="evidence" value="ECO:0007669"/>
    <property type="project" value="TreeGrafter"/>
</dbReference>
<feature type="coiled-coil region" evidence="4">
    <location>
        <begin position="972"/>
        <end position="999"/>
    </location>
</feature>
<comment type="caution">
    <text evidence="7">The sequence shown here is derived from an EMBL/GenBank/DDBJ whole genome shotgun (WGS) entry which is preliminary data.</text>
</comment>
<dbReference type="InterPro" id="IPR038729">
    <property type="entry name" value="Rad50/SbcC_AAA"/>
</dbReference>
<gene>
    <name evidence="7" type="ORF">PsYK624_035900</name>
</gene>
<keyword evidence="8" id="KW-1185">Reference proteome</keyword>